<dbReference type="EMBL" id="CP151504">
    <property type="protein sequence ID" value="WZN61586.1"/>
    <property type="molecule type" value="Genomic_DNA"/>
</dbReference>
<dbReference type="GO" id="GO:0051287">
    <property type="term" value="F:NAD binding"/>
    <property type="evidence" value="ECO:0007669"/>
    <property type="project" value="InterPro"/>
</dbReference>
<dbReference type="InterPro" id="IPR036291">
    <property type="entry name" value="NAD(P)-bd_dom_sf"/>
</dbReference>
<dbReference type="SUPFAM" id="SSF52283">
    <property type="entry name" value="Formate/glycerate dehydrogenase catalytic domain-like"/>
    <property type="match status" value="1"/>
</dbReference>
<feature type="domain" description="D-isomer specific 2-hydroxyacid dehydrogenase NAD-binding" evidence="6">
    <location>
        <begin position="163"/>
        <end position="320"/>
    </location>
</feature>
<dbReference type="InterPro" id="IPR006139">
    <property type="entry name" value="D-isomer_2_OHA_DH_cat_dom"/>
</dbReference>
<dbReference type="AlphaFoldDB" id="A0AAX4P685"/>
<keyword evidence="3" id="KW-0520">NAD</keyword>
<dbReference type="InterPro" id="IPR050418">
    <property type="entry name" value="D-iso_2-hydroxyacid_DH_PdxB"/>
</dbReference>
<evidence type="ECO:0000256" key="2">
    <source>
        <dbReference type="ARBA" id="ARBA00023002"/>
    </source>
</evidence>
<dbReference type="Pfam" id="PF02826">
    <property type="entry name" value="2-Hacid_dh_C"/>
    <property type="match status" value="1"/>
</dbReference>
<name>A0AAX4P685_9CHLO</name>
<dbReference type="InterPro" id="IPR006140">
    <property type="entry name" value="D-isomer_DH_NAD-bd"/>
</dbReference>
<dbReference type="GO" id="GO:0016616">
    <property type="term" value="F:oxidoreductase activity, acting on the CH-OH group of donors, NAD or NADP as acceptor"/>
    <property type="evidence" value="ECO:0007669"/>
    <property type="project" value="InterPro"/>
</dbReference>
<evidence type="ECO:0000313" key="7">
    <source>
        <dbReference type="EMBL" id="WZN61586.1"/>
    </source>
</evidence>
<feature type="domain" description="D-isomer specific 2-hydroxyacid dehydrogenase catalytic" evidence="5">
    <location>
        <begin position="61"/>
        <end position="347"/>
    </location>
</feature>
<dbReference type="PANTHER" id="PTHR43761">
    <property type="entry name" value="D-ISOMER SPECIFIC 2-HYDROXYACID DEHYDROGENASE FAMILY PROTEIN (AFU_ORTHOLOGUE AFUA_1G13630)"/>
    <property type="match status" value="1"/>
</dbReference>
<proteinExistence type="inferred from homology"/>
<reference evidence="7 8" key="1">
    <citation type="submission" date="2024-03" db="EMBL/GenBank/DDBJ databases">
        <title>Complete genome sequence of the green alga Chloropicon roscoffensis RCC1871.</title>
        <authorList>
            <person name="Lemieux C."/>
            <person name="Pombert J.-F."/>
            <person name="Otis C."/>
            <person name="Turmel M."/>
        </authorList>
    </citation>
    <scope>NUCLEOTIDE SEQUENCE [LARGE SCALE GENOMIC DNA]</scope>
    <source>
        <strain evidence="7 8">RCC1871</strain>
    </source>
</reference>
<gene>
    <name evidence="7" type="ORF">HKI87_04g31210</name>
</gene>
<keyword evidence="2 4" id="KW-0560">Oxidoreductase</keyword>
<dbReference type="PANTHER" id="PTHR43761:SF1">
    <property type="entry name" value="D-ISOMER SPECIFIC 2-HYDROXYACID DEHYDROGENASE CATALYTIC DOMAIN-CONTAINING PROTEIN-RELATED"/>
    <property type="match status" value="1"/>
</dbReference>
<dbReference type="Proteomes" id="UP001472866">
    <property type="component" value="Chromosome 04"/>
</dbReference>
<evidence type="ECO:0000259" key="6">
    <source>
        <dbReference type="Pfam" id="PF02826"/>
    </source>
</evidence>
<dbReference type="InterPro" id="IPR029753">
    <property type="entry name" value="D-isomer_DH_CS"/>
</dbReference>
<dbReference type="Pfam" id="PF00389">
    <property type="entry name" value="2-Hacid_dh"/>
    <property type="match status" value="1"/>
</dbReference>
<evidence type="ECO:0000256" key="4">
    <source>
        <dbReference type="RuleBase" id="RU003719"/>
    </source>
</evidence>
<evidence type="ECO:0000259" key="5">
    <source>
        <dbReference type="Pfam" id="PF00389"/>
    </source>
</evidence>
<evidence type="ECO:0000256" key="1">
    <source>
        <dbReference type="ARBA" id="ARBA00005854"/>
    </source>
</evidence>
<comment type="similarity">
    <text evidence="1 4">Belongs to the D-isomer specific 2-hydroxyacid dehydrogenase family.</text>
</comment>
<dbReference type="PROSITE" id="PS00671">
    <property type="entry name" value="D_2_HYDROXYACID_DH_3"/>
    <property type="match status" value="1"/>
</dbReference>
<accession>A0AAX4P685</accession>
<dbReference type="Gene3D" id="3.40.50.720">
    <property type="entry name" value="NAD(P)-binding Rossmann-like Domain"/>
    <property type="match status" value="2"/>
</dbReference>
<organism evidence="7 8">
    <name type="scientific">Chloropicon roscoffensis</name>
    <dbReference type="NCBI Taxonomy" id="1461544"/>
    <lineage>
        <taxon>Eukaryota</taxon>
        <taxon>Viridiplantae</taxon>
        <taxon>Chlorophyta</taxon>
        <taxon>Chloropicophyceae</taxon>
        <taxon>Chloropicales</taxon>
        <taxon>Chloropicaceae</taxon>
        <taxon>Chloropicon</taxon>
    </lineage>
</organism>
<keyword evidence="8" id="KW-1185">Reference proteome</keyword>
<dbReference type="SUPFAM" id="SSF51735">
    <property type="entry name" value="NAD(P)-binding Rossmann-fold domains"/>
    <property type="match status" value="1"/>
</dbReference>
<protein>
    <submittedName>
        <fullName evidence="7">2-hydroxyacid dehydrogenase</fullName>
    </submittedName>
</protein>
<evidence type="ECO:0000256" key="3">
    <source>
        <dbReference type="ARBA" id="ARBA00023027"/>
    </source>
</evidence>
<sequence length="351" mass="37736">MRFGELGKLVVPSLAKSLRRMSSSKATTAAVSLNTDKLNYDGSLSFGVLEEVVGGWAFLEKTKTKDILARLPEGCSVVVTKELEMPAETIRSLPKTVKLICEAGTGYNNIHCEAAKERGIAVCNVPEYSTDAVATMVMTFVLSLSCSLAQQQRKLWGAGGANRAAWASLSGLRHFELAGKYIGLIGGRGAIGSRVADMARAFGMRVLVSSRSDRPIAGAEVVSIDELLARSDFVSVHCPLNDETRGSIGRDAFALMKQSAYFINTARGAIVNEGDLCDALAHGEIAGAGIDVQVKEPPEEDSPLYKLAQTHSLLLTPHIGWQRIESRQRLIDSVAENIRSFLAGQPINLCN</sequence>
<evidence type="ECO:0000313" key="8">
    <source>
        <dbReference type="Proteomes" id="UP001472866"/>
    </source>
</evidence>